<proteinExistence type="predicted"/>
<accession>A0A8T0FT48</accession>
<dbReference type="Pfam" id="PF12895">
    <property type="entry name" value="ANAPC3"/>
    <property type="match status" value="1"/>
</dbReference>
<keyword evidence="6" id="KW-0131">Cell cycle</keyword>
<gene>
    <name evidence="9" type="ORF">HNY73_004260</name>
</gene>
<dbReference type="GO" id="GO:0005737">
    <property type="term" value="C:cytoplasm"/>
    <property type="evidence" value="ECO:0007669"/>
    <property type="project" value="TreeGrafter"/>
</dbReference>
<reference evidence="9" key="2">
    <citation type="submission" date="2020-06" db="EMBL/GenBank/DDBJ databases">
        <authorList>
            <person name="Sheffer M."/>
        </authorList>
    </citation>
    <scope>NUCLEOTIDE SEQUENCE</scope>
</reference>
<dbReference type="InterPro" id="IPR019734">
    <property type="entry name" value="TPR_rpt"/>
</dbReference>
<dbReference type="OMA" id="DPFHNNA"/>
<evidence type="ECO:0000256" key="7">
    <source>
        <dbReference type="PROSITE-ProRule" id="PRU00339"/>
    </source>
</evidence>
<dbReference type="GO" id="GO:0016567">
    <property type="term" value="P:protein ubiquitination"/>
    <property type="evidence" value="ECO:0007669"/>
    <property type="project" value="TreeGrafter"/>
</dbReference>
<dbReference type="GO" id="GO:0051301">
    <property type="term" value="P:cell division"/>
    <property type="evidence" value="ECO:0007669"/>
    <property type="project" value="UniProtKB-KW"/>
</dbReference>
<evidence type="ECO:0000256" key="2">
    <source>
        <dbReference type="ARBA" id="ARBA00022737"/>
    </source>
</evidence>
<keyword evidence="3" id="KW-0498">Mitosis</keyword>
<dbReference type="PANTHER" id="PTHR12558">
    <property type="entry name" value="CELL DIVISION CYCLE 16,23,27"/>
    <property type="match status" value="1"/>
</dbReference>
<dbReference type="PANTHER" id="PTHR12558:SF9">
    <property type="entry name" value="CELL DIVISION CYCLE PROTEIN 16 HOMOLOG"/>
    <property type="match status" value="1"/>
</dbReference>
<name>A0A8T0FT48_ARGBR</name>
<protein>
    <submittedName>
        <fullName evidence="9">Cell division cycle protein 16 like protein</fullName>
    </submittedName>
</protein>
<evidence type="ECO:0000256" key="6">
    <source>
        <dbReference type="ARBA" id="ARBA00023306"/>
    </source>
</evidence>
<dbReference type="Pfam" id="PF13176">
    <property type="entry name" value="TPR_7"/>
    <property type="match status" value="1"/>
</dbReference>
<dbReference type="SUPFAM" id="SSF48452">
    <property type="entry name" value="TPR-like"/>
    <property type="match status" value="2"/>
</dbReference>
<feature type="region of interest" description="Disordered" evidence="8">
    <location>
        <begin position="1"/>
        <end position="27"/>
    </location>
</feature>
<dbReference type="Gene3D" id="1.25.40.10">
    <property type="entry name" value="Tetratricopeptide repeat domain"/>
    <property type="match status" value="1"/>
</dbReference>
<dbReference type="PROSITE" id="PS50005">
    <property type="entry name" value="TPR"/>
    <property type="match status" value="2"/>
</dbReference>
<evidence type="ECO:0000256" key="1">
    <source>
        <dbReference type="ARBA" id="ARBA00022618"/>
    </source>
</evidence>
<keyword evidence="5 7" id="KW-0802">TPR repeat</keyword>
<dbReference type="GO" id="GO:0045842">
    <property type="term" value="P:positive regulation of mitotic metaphase/anaphase transition"/>
    <property type="evidence" value="ECO:0007669"/>
    <property type="project" value="TreeGrafter"/>
</dbReference>
<dbReference type="AlphaFoldDB" id="A0A8T0FT48"/>
<keyword evidence="2" id="KW-0677">Repeat</keyword>
<evidence type="ECO:0000256" key="5">
    <source>
        <dbReference type="ARBA" id="ARBA00022803"/>
    </source>
</evidence>
<feature type="compositionally biased region" description="Polar residues" evidence="8">
    <location>
        <begin position="8"/>
        <end position="27"/>
    </location>
</feature>
<dbReference type="OrthoDB" id="10006270at2759"/>
<dbReference type="SMART" id="SM00028">
    <property type="entry name" value="TPR"/>
    <property type="match status" value="7"/>
</dbReference>
<sequence>MRMAGESEGNSLQSFSPKNESNTTNDVNLETLRRRVRKYIEMHLYPSAIFWADKVASLSNEEAQDIFWLAQSLYYCGQFHRAAICIKSRNLHKVDLECRYLAAKCHFAGKEYKEALDVLNVNESNVSVISNKPADGLDIDADDDVASAILLLKGQIYEAMDNRGLATDCFKEALQHDVYCYDAFDSIVQHQMLTKEEEINLMKSLPFDAQCSEDEPNIVKFLYETQLKKYDKPSDLSIPPEISMLAENLDVGTAMAERCYYNCEYEECFQITTSILNKDPFHLNCLPIHISCLMELEKTNALFYLAHKLVDLYPESAVAWYAVGCYYLQITKTDAARRYLSKATTLDRVYGPAWLMYGHSFAVENEHDQAMAAYCRASQLMKGCHLPLLYIGLEYGLSNNIKLAERFFAQARSIAPEDPFVLHELGVVAYQNQDYGNALNYFQESLKRIQTNKQAALPEKWEGLLNNLGHTCRKLKLFDEALSFHEHALMLIPQNPSTYAAIGFVYSLTEKWAKAVEYFHKALGLQRDDVFSNTMLTSVIEQLVKETSPCIDTPDELLEYPFPSDVSSDVCNPTEETSDIMTEIITDDIQSLSDHTHHTNISMDIEMEGE</sequence>
<dbReference type="Pfam" id="PF13181">
    <property type="entry name" value="TPR_8"/>
    <property type="match status" value="1"/>
</dbReference>
<feature type="repeat" description="TPR" evidence="7">
    <location>
        <begin position="496"/>
        <end position="529"/>
    </location>
</feature>
<evidence type="ECO:0000313" key="9">
    <source>
        <dbReference type="EMBL" id="KAF8792690.1"/>
    </source>
</evidence>
<evidence type="ECO:0000256" key="4">
    <source>
        <dbReference type="ARBA" id="ARBA00022786"/>
    </source>
</evidence>
<dbReference type="InterPro" id="IPR011990">
    <property type="entry name" value="TPR-like_helical_dom_sf"/>
</dbReference>
<comment type="caution">
    <text evidence="9">The sequence shown here is derived from an EMBL/GenBank/DDBJ whole genome shotgun (WGS) entry which is preliminary data.</text>
</comment>
<dbReference type="GO" id="GO:0031145">
    <property type="term" value="P:anaphase-promoting complex-dependent catabolic process"/>
    <property type="evidence" value="ECO:0007669"/>
    <property type="project" value="TreeGrafter"/>
</dbReference>
<dbReference type="GO" id="GO:0005680">
    <property type="term" value="C:anaphase-promoting complex"/>
    <property type="evidence" value="ECO:0007669"/>
    <property type="project" value="TreeGrafter"/>
</dbReference>
<dbReference type="EMBL" id="JABXBU010000003">
    <property type="protein sequence ID" value="KAF8792690.1"/>
    <property type="molecule type" value="Genomic_DNA"/>
</dbReference>
<dbReference type="Proteomes" id="UP000807504">
    <property type="component" value="Unassembled WGS sequence"/>
</dbReference>
<evidence type="ECO:0000256" key="8">
    <source>
        <dbReference type="SAM" id="MobiDB-lite"/>
    </source>
</evidence>
<evidence type="ECO:0000313" key="10">
    <source>
        <dbReference type="Proteomes" id="UP000807504"/>
    </source>
</evidence>
<keyword evidence="1 9" id="KW-0132">Cell division</keyword>
<keyword evidence="10" id="KW-1185">Reference proteome</keyword>
<evidence type="ECO:0000256" key="3">
    <source>
        <dbReference type="ARBA" id="ARBA00022776"/>
    </source>
</evidence>
<organism evidence="9 10">
    <name type="scientific">Argiope bruennichi</name>
    <name type="common">Wasp spider</name>
    <name type="synonym">Aranea bruennichi</name>
    <dbReference type="NCBI Taxonomy" id="94029"/>
    <lineage>
        <taxon>Eukaryota</taxon>
        <taxon>Metazoa</taxon>
        <taxon>Ecdysozoa</taxon>
        <taxon>Arthropoda</taxon>
        <taxon>Chelicerata</taxon>
        <taxon>Arachnida</taxon>
        <taxon>Araneae</taxon>
        <taxon>Araneomorphae</taxon>
        <taxon>Entelegynae</taxon>
        <taxon>Araneoidea</taxon>
        <taxon>Araneidae</taxon>
        <taxon>Argiope</taxon>
    </lineage>
</organism>
<keyword evidence="4" id="KW-0833">Ubl conjugation pathway</keyword>
<reference evidence="9" key="1">
    <citation type="journal article" date="2020" name="bioRxiv">
        <title>Chromosome-level reference genome of the European wasp spider Argiope bruennichi: a resource for studies on range expansion and evolutionary adaptation.</title>
        <authorList>
            <person name="Sheffer M.M."/>
            <person name="Hoppe A."/>
            <person name="Krehenwinkel H."/>
            <person name="Uhl G."/>
            <person name="Kuss A.W."/>
            <person name="Jensen L."/>
            <person name="Jensen C."/>
            <person name="Gillespie R.G."/>
            <person name="Hoff K.J."/>
            <person name="Prost S."/>
        </authorList>
    </citation>
    <scope>NUCLEOTIDE SEQUENCE</scope>
</reference>
<feature type="repeat" description="TPR" evidence="7">
    <location>
        <begin position="419"/>
        <end position="452"/>
    </location>
</feature>